<dbReference type="EC" id="2.7.13.3" evidence="2"/>
<dbReference type="CDD" id="cd16917">
    <property type="entry name" value="HATPase_UhpB-NarQ-NarX-like"/>
    <property type="match status" value="1"/>
</dbReference>
<organism evidence="11 12">
    <name type="scientific">Thermocatellispora tengchongensis</name>
    <dbReference type="NCBI Taxonomy" id="1073253"/>
    <lineage>
        <taxon>Bacteria</taxon>
        <taxon>Bacillati</taxon>
        <taxon>Actinomycetota</taxon>
        <taxon>Actinomycetes</taxon>
        <taxon>Streptosporangiales</taxon>
        <taxon>Streptosporangiaceae</taxon>
        <taxon>Thermocatellispora</taxon>
    </lineage>
</organism>
<keyword evidence="6 11" id="KW-0418">Kinase</keyword>
<keyword evidence="4" id="KW-0808">Transferase</keyword>
<keyword evidence="8" id="KW-0902">Two-component regulatory system</keyword>
<dbReference type="GO" id="GO:0005524">
    <property type="term" value="F:ATP binding"/>
    <property type="evidence" value="ECO:0007669"/>
    <property type="project" value="UniProtKB-KW"/>
</dbReference>
<keyword evidence="5" id="KW-0547">Nucleotide-binding</keyword>
<dbReference type="InterPro" id="IPR025828">
    <property type="entry name" value="Put_sensor_dom"/>
</dbReference>
<evidence type="ECO:0000313" key="12">
    <source>
        <dbReference type="Proteomes" id="UP000578449"/>
    </source>
</evidence>
<dbReference type="Pfam" id="PF07730">
    <property type="entry name" value="HisKA_3"/>
    <property type="match status" value="1"/>
</dbReference>
<evidence type="ECO:0000259" key="10">
    <source>
        <dbReference type="SMART" id="SM00387"/>
    </source>
</evidence>
<dbReference type="GO" id="GO:0016020">
    <property type="term" value="C:membrane"/>
    <property type="evidence" value="ECO:0007669"/>
    <property type="project" value="InterPro"/>
</dbReference>
<keyword evidence="9" id="KW-0812">Transmembrane</keyword>
<protein>
    <recommendedName>
        <fullName evidence="2">histidine kinase</fullName>
        <ecNumber evidence="2">2.7.13.3</ecNumber>
    </recommendedName>
</protein>
<proteinExistence type="predicted"/>
<dbReference type="Proteomes" id="UP000578449">
    <property type="component" value="Unassembled WGS sequence"/>
</dbReference>
<dbReference type="InterPro" id="IPR011712">
    <property type="entry name" value="Sig_transdc_His_kin_sub3_dim/P"/>
</dbReference>
<accession>A0A840NYJ2</accession>
<dbReference type="Pfam" id="PF02518">
    <property type="entry name" value="HATPase_c"/>
    <property type="match status" value="1"/>
</dbReference>
<evidence type="ECO:0000256" key="5">
    <source>
        <dbReference type="ARBA" id="ARBA00022741"/>
    </source>
</evidence>
<dbReference type="GO" id="GO:0000155">
    <property type="term" value="F:phosphorelay sensor kinase activity"/>
    <property type="evidence" value="ECO:0007669"/>
    <property type="project" value="InterPro"/>
</dbReference>
<evidence type="ECO:0000256" key="8">
    <source>
        <dbReference type="ARBA" id="ARBA00023012"/>
    </source>
</evidence>
<name>A0A840NYJ2_9ACTN</name>
<keyword evidence="9" id="KW-0472">Membrane</keyword>
<keyword evidence="7" id="KW-0067">ATP-binding</keyword>
<comment type="caution">
    <text evidence="11">The sequence shown here is derived from an EMBL/GenBank/DDBJ whole genome shotgun (WGS) entry which is preliminary data.</text>
</comment>
<dbReference type="PANTHER" id="PTHR24421:SF10">
    <property type="entry name" value="NITRATE_NITRITE SENSOR PROTEIN NARQ"/>
    <property type="match status" value="1"/>
</dbReference>
<dbReference type="InterPro" id="IPR003594">
    <property type="entry name" value="HATPase_dom"/>
</dbReference>
<gene>
    <name evidence="11" type="ORF">HNP84_003690</name>
</gene>
<keyword evidence="12" id="KW-1185">Reference proteome</keyword>
<dbReference type="Pfam" id="PF13796">
    <property type="entry name" value="Sensor"/>
    <property type="match status" value="1"/>
</dbReference>
<dbReference type="InterPro" id="IPR050482">
    <property type="entry name" value="Sensor_HK_TwoCompSys"/>
</dbReference>
<reference evidence="11 12" key="1">
    <citation type="submission" date="2020-08" db="EMBL/GenBank/DDBJ databases">
        <title>Genomic Encyclopedia of Type Strains, Phase IV (KMG-IV): sequencing the most valuable type-strain genomes for metagenomic binning, comparative biology and taxonomic classification.</title>
        <authorList>
            <person name="Goeker M."/>
        </authorList>
    </citation>
    <scope>NUCLEOTIDE SEQUENCE [LARGE SCALE GENOMIC DNA]</scope>
    <source>
        <strain evidence="11 12">DSM 45615</strain>
    </source>
</reference>
<feature type="transmembrane region" description="Helical" evidence="9">
    <location>
        <begin position="164"/>
        <end position="192"/>
    </location>
</feature>
<dbReference type="RefSeq" id="WP_246518309.1">
    <property type="nucleotide sequence ID" value="NZ_BAABIX010000039.1"/>
</dbReference>
<keyword evidence="9" id="KW-1133">Transmembrane helix</keyword>
<dbReference type="Gene3D" id="3.30.565.10">
    <property type="entry name" value="Histidine kinase-like ATPase, C-terminal domain"/>
    <property type="match status" value="1"/>
</dbReference>
<feature type="transmembrane region" description="Helical" evidence="9">
    <location>
        <begin position="23"/>
        <end position="56"/>
    </location>
</feature>
<evidence type="ECO:0000256" key="2">
    <source>
        <dbReference type="ARBA" id="ARBA00012438"/>
    </source>
</evidence>
<evidence type="ECO:0000256" key="7">
    <source>
        <dbReference type="ARBA" id="ARBA00022840"/>
    </source>
</evidence>
<dbReference type="InterPro" id="IPR036890">
    <property type="entry name" value="HATPase_C_sf"/>
</dbReference>
<dbReference type="EMBL" id="JACHGN010000007">
    <property type="protein sequence ID" value="MBB5133964.1"/>
    <property type="molecule type" value="Genomic_DNA"/>
</dbReference>
<evidence type="ECO:0000256" key="6">
    <source>
        <dbReference type="ARBA" id="ARBA00022777"/>
    </source>
</evidence>
<sequence>MEMAQALRGAPLRFVASTWPLRAAAYVLTGVVSGLLALAWVPVALVAGAYVLMPLLTSPLAAAERRRVALLGLPALPDPHRVPDRAGLAAWLRARHTDAATWRELAYLVLHGSVLLAVNVVTLLLGSAPALVYLSGVANLTTSQPGGPASATPATRADAADGQVFALVGGAALAVLGTVVLLSYATALAALAHGALARLLLSPGDEARVRSLTSSRARLIDAFESERRRIERDLHDGAQQRLLRLGMTLVTAQLELDHDPKAARPLLAQAADEARAALSELRELVHRIHPRVLTDLGLRAAVADLAAGLAVPVTVAMDVPERLPAPVESTAYFVVAEALTNAARHAAATEITVTGSATADTLTIVVGDNGKGGADPARGTGLTGLADRVDALAGTITLTSPPGGPTILRLELPCSA</sequence>
<dbReference type="SMART" id="SM00387">
    <property type="entry name" value="HATPase_c"/>
    <property type="match status" value="1"/>
</dbReference>
<evidence type="ECO:0000256" key="1">
    <source>
        <dbReference type="ARBA" id="ARBA00000085"/>
    </source>
</evidence>
<dbReference type="SUPFAM" id="SSF55874">
    <property type="entry name" value="ATPase domain of HSP90 chaperone/DNA topoisomerase II/histidine kinase"/>
    <property type="match status" value="1"/>
</dbReference>
<evidence type="ECO:0000256" key="3">
    <source>
        <dbReference type="ARBA" id="ARBA00022553"/>
    </source>
</evidence>
<dbReference type="PANTHER" id="PTHR24421">
    <property type="entry name" value="NITRATE/NITRITE SENSOR PROTEIN NARX-RELATED"/>
    <property type="match status" value="1"/>
</dbReference>
<evidence type="ECO:0000313" key="11">
    <source>
        <dbReference type="EMBL" id="MBB5133964.1"/>
    </source>
</evidence>
<dbReference type="Gene3D" id="1.20.5.1930">
    <property type="match status" value="1"/>
</dbReference>
<dbReference type="AlphaFoldDB" id="A0A840NYJ2"/>
<keyword evidence="3" id="KW-0597">Phosphoprotein</keyword>
<comment type="catalytic activity">
    <reaction evidence="1">
        <text>ATP + protein L-histidine = ADP + protein N-phospho-L-histidine.</text>
        <dbReference type="EC" id="2.7.13.3"/>
    </reaction>
</comment>
<dbReference type="GO" id="GO:0046983">
    <property type="term" value="F:protein dimerization activity"/>
    <property type="evidence" value="ECO:0007669"/>
    <property type="project" value="InterPro"/>
</dbReference>
<evidence type="ECO:0000256" key="4">
    <source>
        <dbReference type="ARBA" id="ARBA00022679"/>
    </source>
</evidence>
<feature type="domain" description="Histidine kinase/HSP90-like ATPase" evidence="10">
    <location>
        <begin position="327"/>
        <end position="416"/>
    </location>
</feature>
<evidence type="ECO:0000256" key="9">
    <source>
        <dbReference type="SAM" id="Phobius"/>
    </source>
</evidence>